<evidence type="ECO:0000256" key="4">
    <source>
        <dbReference type="SAM" id="Phobius"/>
    </source>
</evidence>
<reference evidence="6 7" key="1">
    <citation type="submission" date="2019-05" db="EMBL/GenBank/DDBJ databases">
        <authorList>
            <consortium name="Pathogen Informatics"/>
        </authorList>
    </citation>
    <scope>NUCLEOTIDE SEQUENCE [LARGE SCALE GENOMIC DNA]</scope>
    <source>
        <strain evidence="6 7">NCTC503</strain>
    </source>
</reference>
<dbReference type="Pfam" id="PF00015">
    <property type="entry name" value="MCPsignal"/>
    <property type="match status" value="1"/>
</dbReference>
<protein>
    <submittedName>
        <fullName evidence="6">Methyl-accepting chemotaxis protein</fullName>
    </submittedName>
</protein>
<evidence type="ECO:0000313" key="7">
    <source>
        <dbReference type="Proteomes" id="UP000308489"/>
    </source>
</evidence>
<gene>
    <name evidence="6" type="primary">mcpC</name>
    <name evidence="6" type="ORF">NCTC503_00300</name>
</gene>
<dbReference type="KEGG" id="hhw:NCTC503_00300"/>
<dbReference type="Gene3D" id="6.10.340.10">
    <property type="match status" value="1"/>
</dbReference>
<keyword evidence="4" id="KW-1133">Transmembrane helix</keyword>
<feature type="coiled-coil region" evidence="3">
    <location>
        <begin position="208"/>
        <end position="235"/>
    </location>
</feature>
<dbReference type="RefSeq" id="WP_138209119.1">
    <property type="nucleotide sequence ID" value="NZ_CBCRUQ010000023.1"/>
</dbReference>
<dbReference type="PROSITE" id="PS50111">
    <property type="entry name" value="CHEMOTAXIS_TRANSDUC_2"/>
    <property type="match status" value="1"/>
</dbReference>
<evidence type="ECO:0000313" key="6">
    <source>
        <dbReference type="EMBL" id="VTQ83176.1"/>
    </source>
</evidence>
<dbReference type="Proteomes" id="UP000308489">
    <property type="component" value="Chromosome 1"/>
</dbReference>
<dbReference type="Gene3D" id="1.10.287.950">
    <property type="entry name" value="Methyl-accepting chemotaxis protein"/>
    <property type="match status" value="1"/>
</dbReference>
<dbReference type="SMART" id="SM00283">
    <property type="entry name" value="MA"/>
    <property type="match status" value="1"/>
</dbReference>
<dbReference type="SUPFAM" id="SSF58104">
    <property type="entry name" value="Methyl-accepting chemotaxis protein (MCP) signaling domain"/>
    <property type="match status" value="1"/>
</dbReference>
<keyword evidence="4" id="KW-0472">Membrane</keyword>
<dbReference type="InterPro" id="IPR004089">
    <property type="entry name" value="MCPsignal_dom"/>
</dbReference>
<evidence type="ECO:0000259" key="5">
    <source>
        <dbReference type="PROSITE" id="PS50111"/>
    </source>
</evidence>
<dbReference type="AlphaFoldDB" id="A0A4U9QWQ2"/>
<feature type="transmembrane region" description="Helical" evidence="4">
    <location>
        <begin position="55"/>
        <end position="74"/>
    </location>
</feature>
<keyword evidence="7" id="KW-1185">Reference proteome</keyword>
<evidence type="ECO:0000256" key="3">
    <source>
        <dbReference type="SAM" id="Coils"/>
    </source>
</evidence>
<sequence>MDKLNTKNVSWRLGLVLLVSNLLSGFIVAMGFILNTRSIIKDYNSNIDITKGMGSIIVSLALILTVSLITSLILSKNIGKPVQCVTRILNYMSKFDLTKDFIDKDVLNRKDELGEMSRSLITLKDSLIYIGRGIKESSIDILKGSVTMEKSLKETEGSISGISITMDELSKGAIELAESTQNGSEKLESLSDKILLLVNETSVLKGFSLEEKKNISNALEALNILEERFAENKNNIENTFTIVSDLSKKSESIGDIINVIEEIAIRTNLLSLNATIEAAKAKENGKGFSVIAEEIRNLSEKTKESTKVIGDILKELKLGIRDSKENMDKCIVANQESYKALKKERGYFDIMDETYNKTIEKLNILVKNMERMNEDREVVMYSIQEIASVSEETAAGTEEVSALIQKQISSMEKVNEFGINLKTISKKLNDYTKKIIVK</sequence>
<keyword evidence="1 2" id="KW-0807">Transducer</keyword>
<dbReference type="OrthoDB" id="9810264at2"/>
<dbReference type="GO" id="GO:0007165">
    <property type="term" value="P:signal transduction"/>
    <property type="evidence" value="ECO:0007669"/>
    <property type="project" value="UniProtKB-KW"/>
</dbReference>
<accession>A0A4U9QWQ2</accession>
<keyword evidence="3" id="KW-0175">Coiled coil</keyword>
<keyword evidence="4" id="KW-0812">Transmembrane</keyword>
<organism evidence="6 7">
    <name type="scientific">Hathewaya histolytica</name>
    <name type="common">Clostridium histolyticum</name>
    <dbReference type="NCBI Taxonomy" id="1498"/>
    <lineage>
        <taxon>Bacteria</taxon>
        <taxon>Bacillati</taxon>
        <taxon>Bacillota</taxon>
        <taxon>Clostridia</taxon>
        <taxon>Eubacteriales</taxon>
        <taxon>Clostridiaceae</taxon>
        <taxon>Hathewaya</taxon>
    </lineage>
</organism>
<evidence type="ECO:0000256" key="1">
    <source>
        <dbReference type="ARBA" id="ARBA00023224"/>
    </source>
</evidence>
<dbReference type="GO" id="GO:0016020">
    <property type="term" value="C:membrane"/>
    <property type="evidence" value="ECO:0007669"/>
    <property type="project" value="InterPro"/>
</dbReference>
<proteinExistence type="predicted"/>
<dbReference type="PANTHER" id="PTHR32089">
    <property type="entry name" value="METHYL-ACCEPTING CHEMOTAXIS PROTEIN MCPB"/>
    <property type="match status" value="1"/>
</dbReference>
<feature type="transmembrane region" description="Helical" evidence="4">
    <location>
        <begin position="12"/>
        <end position="34"/>
    </location>
</feature>
<dbReference type="EMBL" id="LR590481">
    <property type="protein sequence ID" value="VTQ83176.1"/>
    <property type="molecule type" value="Genomic_DNA"/>
</dbReference>
<feature type="domain" description="Methyl-accepting transducer" evidence="5">
    <location>
        <begin position="151"/>
        <end position="401"/>
    </location>
</feature>
<dbReference type="PANTHER" id="PTHR32089:SF112">
    <property type="entry name" value="LYSOZYME-LIKE PROTEIN-RELATED"/>
    <property type="match status" value="1"/>
</dbReference>
<evidence type="ECO:0000256" key="2">
    <source>
        <dbReference type="PROSITE-ProRule" id="PRU00284"/>
    </source>
</evidence>
<name>A0A4U9QWQ2_HATHI</name>